<sequence length="142" mass="15325">MIAQGNLVIDMWIIKEASGGKVQKHIGEGEWSCCWTCGTLDSQNSSGSFKLIIRHEFDMLQGCKTCGGRVQNHIGKEERSCCWACGPWDPHNALGSFKLIIRTSSVTRRYEVSLPGGGGDGVVPVVGAGSYRDPARLELGAV</sequence>
<reference evidence="1" key="1">
    <citation type="submission" date="2013-07" db="EMBL/GenBank/DDBJ databases">
        <title>The genome of Eucalyptus grandis.</title>
        <authorList>
            <person name="Schmutz J."/>
            <person name="Hayes R."/>
            <person name="Myburg A."/>
            <person name="Tuskan G."/>
            <person name="Grattapaglia D."/>
            <person name="Rokhsar D.S."/>
        </authorList>
    </citation>
    <scope>NUCLEOTIDE SEQUENCE</scope>
    <source>
        <tissue evidence="1">Leaf extractions</tissue>
    </source>
</reference>
<dbReference type="AlphaFoldDB" id="A0A059CPI7"/>
<gene>
    <name evidence="1" type="ORF">EUGRSUZ_C01644</name>
</gene>
<dbReference type="EMBL" id="KK198755">
    <property type="protein sequence ID" value="KCW80282.1"/>
    <property type="molecule type" value="Genomic_DNA"/>
</dbReference>
<proteinExistence type="predicted"/>
<protein>
    <submittedName>
        <fullName evidence="1">Uncharacterized protein</fullName>
    </submittedName>
</protein>
<dbReference type="InParanoid" id="A0A059CPI7"/>
<evidence type="ECO:0000313" key="1">
    <source>
        <dbReference type="EMBL" id="KCW80282.1"/>
    </source>
</evidence>
<organism evidence="1">
    <name type="scientific">Eucalyptus grandis</name>
    <name type="common">Flooded gum</name>
    <dbReference type="NCBI Taxonomy" id="71139"/>
    <lineage>
        <taxon>Eukaryota</taxon>
        <taxon>Viridiplantae</taxon>
        <taxon>Streptophyta</taxon>
        <taxon>Embryophyta</taxon>
        <taxon>Tracheophyta</taxon>
        <taxon>Spermatophyta</taxon>
        <taxon>Magnoliopsida</taxon>
        <taxon>eudicotyledons</taxon>
        <taxon>Gunneridae</taxon>
        <taxon>Pentapetalae</taxon>
        <taxon>rosids</taxon>
        <taxon>malvids</taxon>
        <taxon>Myrtales</taxon>
        <taxon>Myrtaceae</taxon>
        <taxon>Myrtoideae</taxon>
        <taxon>Eucalypteae</taxon>
        <taxon>Eucalyptus</taxon>
    </lineage>
</organism>
<accession>A0A059CPI7</accession>
<dbReference type="Gramene" id="KCW80282">
    <property type="protein sequence ID" value="KCW80282"/>
    <property type="gene ID" value="EUGRSUZ_C01644"/>
</dbReference>
<name>A0A059CPI7_EUCGR</name>